<evidence type="ECO:0000256" key="1">
    <source>
        <dbReference type="SAM" id="MobiDB-lite"/>
    </source>
</evidence>
<evidence type="ECO:0000313" key="3">
    <source>
        <dbReference type="EMBL" id="RBQ11511.1"/>
    </source>
</evidence>
<comment type="caution">
    <text evidence="3">The sequence shown here is derived from an EMBL/GenBank/DDBJ whole genome shotgun (WGS) entry which is preliminary data.</text>
</comment>
<name>A0A366LC99_9SPHI</name>
<feature type="region of interest" description="Disordered" evidence="1">
    <location>
        <begin position="59"/>
        <end position="132"/>
    </location>
</feature>
<keyword evidence="4" id="KW-1185">Reference proteome</keyword>
<keyword evidence="2" id="KW-0472">Membrane</keyword>
<keyword evidence="2" id="KW-1133">Transmembrane helix</keyword>
<dbReference type="EMBL" id="QNQU01000002">
    <property type="protein sequence ID" value="RBQ11511.1"/>
    <property type="molecule type" value="Genomic_DNA"/>
</dbReference>
<sequence length="237" mass="25709">MKQFKLMLGQFTWGQFLSCYGAVSLLWYLGLLFTAYRKEALALLGLGAHGDRAGSVLKFRSQNDPVHDNRPGPVQEKKGKSNDSVIDAGVRERKIRASVADQEQGLKPAGSNQQDRGGAGDHDLMGKAKPQQGMERVASGNLVFAPTQKDNDGADQVADGELTTGGLYEDLTAGIREIYEILAANDGNKQDFFGMVSELKAQFGPLGSSPCIARVNAFIKDSAPFAISEDELERLWN</sequence>
<dbReference type="AlphaFoldDB" id="A0A366LC99"/>
<gene>
    <name evidence="3" type="ORF">DRW42_03350</name>
</gene>
<dbReference type="Proteomes" id="UP000252081">
    <property type="component" value="Unassembled WGS sequence"/>
</dbReference>
<proteinExistence type="predicted"/>
<evidence type="ECO:0000313" key="4">
    <source>
        <dbReference type="Proteomes" id="UP000252081"/>
    </source>
</evidence>
<keyword evidence="2" id="KW-0812">Transmembrane</keyword>
<accession>A0A366LC99</accession>
<protein>
    <submittedName>
        <fullName evidence="3">Uncharacterized protein</fullName>
    </submittedName>
</protein>
<feature type="compositionally biased region" description="Basic and acidic residues" evidence="1">
    <location>
        <begin position="65"/>
        <end position="81"/>
    </location>
</feature>
<evidence type="ECO:0000256" key="2">
    <source>
        <dbReference type="SAM" id="Phobius"/>
    </source>
</evidence>
<organism evidence="3 4">
    <name type="scientific">Pedobacter miscanthi</name>
    <dbReference type="NCBI Taxonomy" id="2259170"/>
    <lineage>
        <taxon>Bacteria</taxon>
        <taxon>Pseudomonadati</taxon>
        <taxon>Bacteroidota</taxon>
        <taxon>Sphingobacteriia</taxon>
        <taxon>Sphingobacteriales</taxon>
        <taxon>Sphingobacteriaceae</taxon>
        <taxon>Pedobacter</taxon>
    </lineage>
</organism>
<feature type="transmembrane region" description="Helical" evidence="2">
    <location>
        <begin position="12"/>
        <end position="36"/>
    </location>
</feature>
<reference evidence="3 4" key="1">
    <citation type="submission" date="2018-07" db="EMBL/GenBank/DDBJ databases">
        <title>A draft genome of a endophytic bacteria, a new species of Pedobacter.</title>
        <authorList>
            <person name="Zhang Z.D."/>
            <person name="Chen Z.J."/>
        </authorList>
    </citation>
    <scope>NUCLEOTIDE SEQUENCE [LARGE SCALE GENOMIC DNA]</scope>
    <source>
        <strain evidence="3 4">RS10</strain>
    </source>
</reference>